<comment type="caution">
    <text evidence="2">The sequence shown here is derived from an EMBL/GenBank/DDBJ whole genome shotgun (WGS) entry which is preliminary data.</text>
</comment>
<dbReference type="PANTHER" id="PTHR21310:SF55">
    <property type="entry name" value="AMINOGLYCOSIDE PHOSPHOTRANSFERASE DOMAIN-CONTAINING PROTEIN"/>
    <property type="match status" value="1"/>
</dbReference>
<keyword evidence="3" id="KW-1185">Reference proteome</keyword>
<name>A0A443HMJ5_BYSSP</name>
<dbReference type="SUPFAM" id="SSF56112">
    <property type="entry name" value="Protein kinase-like (PK-like)"/>
    <property type="match status" value="1"/>
</dbReference>
<feature type="domain" description="Aminoglycoside phosphotransferase" evidence="1">
    <location>
        <begin position="120"/>
        <end position="252"/>
    </location>
</feature>
<sequence>MTNPYEADPEKIPPTDLYADVPLYGRYYPKPDDFRVDFQHVNSQTTDSLRYWTFVIQLCTEQIRIYPSDEGGRDVFALGSVIVKSSHLHAHDGPQYTEIDFSYADANEIQAIALAKTVLKDIKVPEIYFAGKINGRQVLVQERLPGVALCVAWPYLSKESKNSYKEQARKILRQLHTIKPTETLQLQSRSHVVPDPNILTNGRINQLEMEILFSATNHNNPDMSFMHNDLTLSNCIVNNGSIVGLIDWEMAGFLGWKTAGEVHRRIRTPQLEHFVNANLSKEMLEDIMFWNDLYDEDAPDN</sequence>
<evidence type="ECO:0000259" key="1">
    <source>
        <dbReference type="Pfam" id="PF01636"/>
    </source>
</evidence>
<dbReference type="Pfam" id="PF01636">
    <property type="entry name" value="APH"/>
    <property type="match status" value="1"/>
</dbReference>
<protein>
    <submittedName>
        <fullName evidence="2">Kinase-like domain-containing protein</fullName>
    </submittedName>
</protein>
<keyword evidence="2" id="KW-0418">Kinase</keyword>
<dbReference type="GO" id="GO:0016301">
    <property type="term" value="F:kinase activity"/>
    <property type="evidence" value="ECO:0007669"/>
    <property type="project" value="UniProtKB-KW"/>
</dbReference>
<organism evidence="2 3">
    <name type="scientific">Byssochlamys spectabilis</name>
    <name type="common">Paecilomyces variotii</name>
    <dbReference type="NCBI Taxonomy" id="264951"/>
    <lineage>
        <taxon>Eukaryota</taxon>
        <taxon>Fungi</taxon>
        <taxon>Dikarya</taxon>
        <taxon>Ascomycota</taxon>
        <taxon>Pezizomycotina</taxon>
        <taxon>Eurotiomycetes</taxon>
        <taxon>Eurotiomycetidae</taxon>
        <taxon>Eurotiales</taxon>
        <taxon>Thermoascaceae</taxon>
        <taxon>Paecilomyces</taxon>
    </lineage>
</organism>
<dbReference type="Gene3D" id="3.90.1200.10">
    <property type="match status" value="1"/>
</dbReference>
<proteinExistence type="predicted"/>
<evidence type="ECO:0000313" key="3">
    <source>
        <dbReference type="Proteomes" id="UP000283841"/>
    </source>
</evidence>
<gene>
    <name evidence="2" type="ORF">C8Q69DRAFT_500863</name>
</gene>
<accession>A0A443HMJ5</accession>
<dbReference type="GeneID" id="39601629"/>
<reference evidence="2 3" key="1">
    <citation type="journal article" date="2018" name="Front. Microbiol.">
        <title>Genomic and genetic insights into a cosmopolitan fungus, Paecilomyces variotii (Eurotiales).</title>
        <authorList>
            <person name="Urquhart A.S."/>
            <person name="Mondo S.J."/>
            <person name="Makela M.R."/>
            <person name="Hane J.K."/>
            <person name="Wiebenga A."/>
            <person name="He G."/>
            <person name="Mihaltcheva S."/>
            <person name="Pangilinan J."/>
            <person name="Lipzen A."/>
            <person name="Barry K."/>
            <person name="de Vries R.P."/>
            <person name="Grigoriev I.V."/>
            <person name="Idnurm A."/>
        </authorList>
    </citation>
    <scope>NUCLEOTIDE SEQUENCE [LARGE SCALE GENOMIC DNA]</scope>
    <source>
        <strain evidence="2 3">CBS 101075</strain>
    </source>
</reference>
<dbReference type="InterPro" id="IPR051678">
    <property type="entry name" value="AGP_Transferase"/>
</dbReference>
<evidence type="ECO:0000313" key="2">
    <source>
        <dbReference type="EMBL" id="RWQ93034.1"/>
    </source>
</evidence>
<dbReference type="RefSeq" id="XP_028482679.1">
    <property type="nucleotide sequence ID" value="XM_028632352.1"/>
</dbReference>
<dbReference type="Proteomes" id="UP000283841">
    <property type="component" value="Unassembled WGS sequence"/>
</dbReference>
<dbReference type="AlphaFoldDB" id="A0A443HMJ5"/>
<dbReference type="InterPro" id="IPR011009">
    <property type="entry name" value="Kinase-like_dom_sf"/>
</dbReference>
<dbReference type="VEuPathDB" id="FungiDB:C8Q69DRAFT_500863"/>
<dbReference type="STRING" id="264951.A0A443HMJ5"/>
<dbReference type="PANTHER" id="PTHR21310">
    <property type="entry name" value="AMINOGLYCOSIDE PHOSPHOTRANSFERASE-RELATED-RELATED"/>
    <property type="match status" value="1"/>
</dbReference>
<dbReference type="InterPro" id="IPR002575">
    <property type="entry name" value="Aminoglycoside_PTrfase"/>
</dbReference>
<dbReference type="EMBL" id="RCNU01000011">
    <property type="protein sequence ID" value="RWQ93034.1"/>
    <property type="molecule type" value="Genomic_DNA"/>
</dbReference>
<keyword evidence="2" id="KW-0808">Transferase</keyword>